<reference evidence="1" key="1">
    <citation type="submission" date="2020-09" db="EMBL/GenBank/DDBJ databases">
        <title>Genome seq and assembly of Devosia sp.</title>
        <authorList>
            <person name="Chhetri G."/>
        </authorList>
    </citation>
    <scope>NUCLEOTIDE SEQUENCE</scope>
    <source>
        <strain evidence="1">PTR5</strain>
    </source>
</reference>
<gene>
    <name evidence="1" type="ORF">IC608_01315</name>
</gene>
<comment type="caution">
    <text evidence="1">The sequence shown here is derived from an EMBL/GenBank/DDBJ whole genome shotgun (WGS) entry which is preliminary data.</text>
</comment>
<sequence length="173" mass="19201">MTSMAGRETPMDELERRRAEAKVMAHEAPQADMFLEADLDAAGSAEHISSLLRRKKIRRPRTSKHVIVEDGGHQQLEFEYAIATDVTNETPVAPKACRSRAIVMMQARTCGPMTSRSTWAWCSGGPALRKQQMHRPCARRGGLIPLARSDLVHDSRGVSPDPALTFEELDLIP</sequence>
<name>A0A927FPZ3_9HYPH</name>
<dbReference type="EMBL" id="JACYFU010000001">
    <property type="protein sequence ID" value="MBD8064115.1"/>
    <property type="molecule type" value="Genomic_DNA"/>
</dbReference>
<proteinExistence type="predicted"/>
<evidence type="ECO:0000313" key="2">
    <source>
        <dbReference type="Proteomes" id="UP000654108"/>
    </source>
</evidence>
<dbReference type="Proteomes" id="UP000654108">
    <property type="component" value="Unassembled WGS sequence"/>
</dbReference>
<keyword evidence="2" id="KW-1185">Reference proteome</keyword>
<dbReference type="RefSeq" id="WP_191772230.1">
    <property type="nucleotide sequence ID" value="NZ_JACYFU010000001.1"/>
</dbReference>
<organism evidence="1 2">
    <name type="scientific">Devosia oryzisoli</name>
    <dbReference type="NCBI Taxonomy" id="2774138"/>
    <lineage>
        <taxon>Bacteria</taxon>
        <taxon>Pseudomonadati</taxon>
        <taxon>Pseudomonadota</taxon>
        <taxon>Alphaproteobacteria</taxon>
        <taxon>Hyphomicrobiales</taxon>
        <taxon>Devosiaceae</taxon>
        <taxon>Devosia</taxon>
    </lineage>
</organism>
<accession>A0A927FPZ3</accession>
<dbReference type="AlphaFoldDB" id="A0A927FPZ3"/>
<evidence type="ECO:0000313" key="1">
    <source>
        <dbReference type="EMBL" id="MBD8064115.1"/>
    </source>
</evidence>
<protein>
    <submittedName>
        <fullName evidence="1">Uncharacterized protein</fullName>
    </submittedName>
</protein>